<organism evidence="1">
    <name type="scientific">Sipha flava</name>
    <name type="common">yellow sugarcane aphid</name>
    <dbReference type="NCBI Taxonomy" id="143950"/>
    <lineage>
        <taxon>Eukaryota</taxon>
        <taxon>Metazoa</taxon>
        <taxon>Ecdysozoa</taxon>
        <taxon>Arthropoda</taxon>
        <taxon>Hexapoda</taxon>
        <taxon>Insecta</taxon>
        <taxon>Pterygota</taxon>
        <taxon>Neoptera</taxon>
        <taxon>Paraneoptera</taxon>
        <taxon>Hemiptera</taxon>
        <taxon>Sternorrhyncha</taxon>
        <taxon>Aphidomorpha</taxon>
        <taxon>Aphidoidea</taxon>
        <taxon>Aphididae</taxon>
        <taxon>Sipha</taxon>
    </lineage>
</organism>
<accession>A0A2S2QMV9</accession>
<proteinExistence type="predicted"/>
<evidence type="ECO:0000313" key="1">
    <source>
        <dbReference type="EMBL" id="MBY78482.1"/>
    </source>
</evidence>
<reference evidence="1" key="1">
    <citation type="submission" date="2018-04" db="EMBL/GenBank/DDBJ databases">
        <title>Transcriptome assembly of Sipha flava.</title>
        <authorList>
            <person name="Scully E.D."/>
            <person name="Geib S.M."/>
            <person name="Palmer N.A."/>
            <person name="Koch K."/>
            <person name="Bradshaw J."/>
            <person name="Heng-Moss T."/>
            <person name="Sarath G."/>
        </authorList>
    </citation>
    <scope>NUCLEOTIDE SEQUENCE</scope>
</reference>
<name>A0A2S2QMV9_9HEMI</name>
<dbReference type="EMBL" id="GGMS01009279">
    <property type="protein sequence ID" value="MBY78482.1"/>
    <property type="molecule type" value="Transcribed_RNA"/>
</dbReference>
<dbReference type="AlphaFoldDB" id="A0A2S2QMV9"/>
<gene>
    <name evidence="1" type="ORF">g.172093</name>
</gene>
<protein>
    <submittedName>
        <fullName evidence="1">Uncharacterized protein</fullName>
    </submittedName>
</protein>
<sequence>MVILYYRKNKCVTPPHDTHSIAGSHVLYLSDKRTSQWVPFKIRIRVYFTSVKSKMGRFFVSEGHTKKMVSGHSKTSLTALYNANFKNIEISLTKKKKKIERKCMIMHTSIN</sequence>